<dbReference type="PROSITE" id="PS51257">
    <property type="entry name" value="PROKAR_LIPOPROTEIN"/>
    <property type="match status" value="1"/>
</dbReference>
<comment type="caution">
    <text evidence="5">The sequence shown here is derived from an EMBL/GenBank/DDBJ whole genome shotgun (WGS) entry which is preliminary data.</text>
</comment>
<evidence type="ECO:0000256" key="3">
    <source>
        <dbReference type="ARBA" id="ARBA00023163"/>
    </source>
</evidence>
<evidence type="ECO:0000313" key="6">
    <source>
        <dbReference type="Proteomes" id="UP000325438"/>
    </source>
</evidence>
<dbReference type="Proteomes" id="UP000325438">
    <property type="component" value="Unassembled WGS sequence"/>
</dbReference>
<dbReference type="GO" id="GO:0000976">
    <property type="term" value="F:transcription cis-regulatory region binding"/>
    <property type="evidence" value="ECO:0007669"/>
    <property type="project" value="TreeGrafter"/>
</dbReference>
<name>A0A5N7K074_9PSED</name>
<proteinExistence type="predicted"/>
<evidence type="ECO:0000259" key="4">
    <source>
        <dbReference type="PROSITE" id="PS01124"/>
    </source>
</evidence>
<keyword evidence="3" id="KW-0804">Transcription</keyword>
<dbReference type="Pfam" id="PF12625">
    <property type="entry name" value="Arabinose_bd"/>
    <property type="match status" value="1"/>
</dbReference>
<dbReference type="PROSITE" id="PS01124">
    <property type="entry name" value="HTH_ARAC_FAMILY_2"/>
    <property type="match status" value="1"/>
</dbReference>
<dbReference type="GO" id="GO:0003700">
    <property type="term" value="F:DNA-binding transcription factor activity"/>
    <property type="evidence" value="ECO:0007669"/>
    <property type="project" value="InterPro"/>
</dbReference>
<dbReference type="Gene3D" id="1.10.10.60">
    <property type="entry name" value="Homeodomain-like"/>
    <property type="match status" value="1"/>
</dbReference>
<keyword evidence="2" id="KW-0238">DNA-binding</keyword>
<accession>A0A5N7K074</accession>
<dbReference type="PANTHER" id="PTHR47894:SF1">
    <property type="entry name" value="HTH-TYPE TRANSCRIPTIONAL REGULATOR VQSM"/>
    <property type="match status" value="1"/>
</dbReference>
<dbReference type="Pfam" id="PF12833">
    <property type="entry name" value="HTH_18"/>
    <property type="match status" value="1"/>
</dbReference>
<sequence length="346" mass="38135">MLSKCIGLECPVMPMLAASCAHVVLRLINCVPNPSLALTVFHAELMEKIQNQSMLAILTASTFIDAVAAEAGDVEVGLASYAMFHPGQLSSHFYAIMSSATLGEAMKTASHFSVLSSDRTPLVARDESGVISVNFLGIESLGVARHYIDCCMSTFMGLTHWLEPWDRPLPDSASFSYDEPRDLARLEAVFGKNLSFGCPINKITFASETAKKPLATANAALRIHHMSHASEELARRQVKLAPAVRNHIYIGLTLSKDVSLEIVARELNLGTRTLQNRLDDESTGFRELFDECRRQLAGELLRLQNSTVTAIAQRLKFRDSSSFHKACNRWFGCPPGSYRSRVLEES</sequence>
<dbReference type="InterPro" id="IPR018060">
    <property type="entry name" value="HTH_AraC"/>
</dbReference>
<gene>
    <name evidence="5" type="ORF">F0170_25210</name>
</gene>
<organism evidence="5 6">
    <name type="scientific">Pseudomonas kitaguniensis</name>
    <dbReference type="NCBI Taxonomy" id="2607908"/>
    <lineage>
        <taxon>Bacteria</taxon>
        <taxon>Pseudomonadati</taxon>
        <taxon>Pseudomonadota</taxon>
        <taxon>Gammaproteobacteria</taxon>
        <taxon>Pseudomonadales</taxon>
        <taxon>Pseudomonadaceae</taxon>
        <taxon>Pseudomonas</taxon>
    </lineage>
</organism>
<keyword evidence="1" id="KW-0805">Transcription regulation</keyword>
<feature type="domain" description="HTH araC/xylS-type" evidence="4">
    <location>
        <begin position="244"/>
        <end position="341"/>
    </location>
</feature>
<dbReference type="SMART" id="SM00342">
    <property type="entry name" value="HTH_ARAC"/>
    <property type="match status" value="1"/>
</dbReference>
<dbReference type="SUPFAM" id="SSF46689">
    <property type="entry name" value="Homeodomain-like"/>
    <property type="match status" value="1"/>
</dbReference>
<dbReference type="InterPro" id="IPR009057">
    <property type="entry name" value="Homeodomain-like_sf"/>
</dbReference>
<evidence type="ECO:0000256" key="2">
    <source>
        <dbReference type="ARBA" id="ARBA00023125"/>
    </source>
</evidence>
<evidence type="ECO:0000313" key="5">
    <source>
        <dbReference type="EMBL" id="MPQ86986.1"/>
    </source>
</evidence>
<protein>
    <submittedName>
        <fullName evidence="5">AraC family transcriptional regulator</fullName>
    </submittedName>
</protein>
<dbReference type="GO" id="GO:0005829">
    <property type="term" value="C:cytosol"/>
    <property type="evidence" value="ECO:0007669"/>
    <property type="project" value="TreeGrafter"/>
</dbReference>
<reference evidence="5 6" key="1">
    <citation type="submission" date="2019-09" db="EMBL/GenBank/DDBJ databases">
        <title>The draft genomes of Allium pathogen Pseudomonas sp.</title>
        <authorList>
            <person name="Fujikawa T."/>
            <person name="Sawada H."/>
        </authorList>
    </citation>
    <scope>NUCLEOTIDE SEQUENCE [LARGE SCALE GENOMIC DNA]</scope>
    <source>
        <strain evidence="5 6">MAFF 730085</strain>
    </source>
</reference>
<dbReference type="EMBL" id="VUBA01000193">
    <property type="protein sequence ID" value="MPQ86986.1"/>
    <property type="molecule type" value="Genomic_DNA"/>
</dbReference>
<dbReference type="PANTHER" id="PTHR47894">
    <property type="entry name" value="HTH-TYPE TRANSCRIPTIONAL REGULATOR GADX"/>
    <property type="match status" value="1"/>
</dbReference>
<dbReference type="AlphaFoldDB" id="A0A5N7K074"/>
<dbReference type="InterPro" id="IPR032687">
    <property type="entry name" value="AraC-type_N"/>
</dbReference>
<evidence type="ECO:0000256" key="1">
    <source>
        <dbReference type="ARBA" id="ARBA00023015"/>
    </source>
</evidence>